<reference evidence="3" key="1">
    <citation type="submission" date="2013-02" db="EMBL/GenBank/DDBJ databases">
        <title>The Genome Sequence of Acinetobacter sp. NIPH 236.</title>
        <authorList>
            <consortium name="The Broad Institute Genome Sequencing Platform"/>
            <consortium name="The Broad Institute Genome Sequencing Center for Infectious Disease"/>
            <person name="Cerqueira G."/>
            <person name="Feldgarden M."/>
            <person name="Courvalin P."/>
            <person name="Perichon B."/>
            <person name="Grillot-Courvalin C."/>
            <person name="Clermont D."/>
            <person name="Rocha E."/>
            <person name="Yoon E.-J."/>
            <person name="Nemec A."/>
            <person name="Walker B."/>
            <person name="Young S.K."/>
            <person name="Zeng Q."/>
            <person name="Gargeya S."/>
            <person name="Fitzgerald M."/>
            <person name="Haas B."/>
            <person name="Abouelleil A."/>
            <person name="Alvarado L."/>
            <person name="Arachchi H.M."/>
            <person name="Berlin A.M."/>
            <person name="Chapman S.B."/>
            <person name="Dewar J."/>
            <person name="Goldberg J."/>
            <person name="Griggs A."/>
            <person name="Gujja S."/>
            <person name="Hansen M."/>
            <person name="Howarth C."/>
            <person name="Imamovic A."/>
            <person name="Larimer J."/>
            <person name="McCowan C."/>
            <person name="Murphy C."/>
            <person name="Neiman D."/>
            <person name="Pearson M."/>
            <person name="Priest M."/>
            <person name="Roberts A."/>
            <person name="Saif S."/>
            <person name="Shea T."/>
            <person name="Sisk P."/>
            <person name="Sykes S."/>
            <person name="Wortman J."/>
            <person name="Nusbaum C."/>
            <person name="Birren B."/>
        </authorList>
    </citation>
    <scope>NUCLEOTIDE SEQUENCE [LARGE SCALE GENOMIC DNA]</scope>
    <source>
        <strain evidence="3">NIPH 236</strain>
    </source>
</reference>
<dbReference type="RefSeq" id="WP_004661181.1">
    <property type="nucleotide sequence ID" value="NZ_BMDV01000002.1"/>
</dbReference>
<gene>
    <name evidence="2" type="ORF">F992_01344</name>
</gene>
<accession>A0ABN0JPF9</accession>
<proteinExistence type="predicted"/>
<keyword evidence="3" id="KW-1185">Reference proteome</keyword>
<feature type="signal peptide" evidence="1">
    <location>
        <begin position="1"/>
        <end position="17"/>
    </location>
</feature>
<evidence type="ECO:0000313" key="2">
    <source>
        <dbReference type="EMBL" id="ENU27232.1"/>
    </source>
</evidence>
<dbReference type="NCBIfam" id="NF047637">
    <property type="entry name" value="lipo_CC0125"/>
    <property type="match status" value="1"/>
</dbReference>
<evidence type="ECO:0000313" key="3">
    <source>
        <dbReference type="Proteomes" id="UP000013190"/>
    </source>
</evidence>
<name>A0ABN0JPF9_9GAMM</name>
<dbReference type="GeneID" id="92834755"/>
<reference evidence="2 3" key="2">
    <citation type="journal article" date="2016" name="Int. J. Syst. Evol. Microbiol.">
        <title>Taxonomy of haemolytic and/or proteolytic strains of the genus Acinetobacter with the proposal of Acinetobacter courvalinii sp. nov. (genomic species 14 sensu Bouvet &amp; Jeanjean), Acinetobacter dispersus sp. nov. (genomic species 17), Acinetobacter modestus sp. nov., Acinetobacter proteolyticus sp. nov. and Acinetobacter vivianii sp. nov.</title>
        <authorList>
            <person name="Nemec A."/>
            <person name="Radolfova-Krizova L."/>
            <person name="Maixnerova M."/>
            <person name="Vrestiakova E."/>
            <person name="Jezek P."/>
            <person name="Sedo O."/>
        </authorList>
    </citation>
    <scope>NUCLEOTIDE SEQUENCE [LARGE SCALE GENOMIC DNA]</scope>
    <source>
        <strain evidence="2 3">NIPH 236</strain>
    </source>
</reference>
<dbReference type="Proteomes" id="UP000013190">
    <property type="component" value="Unassembled WGS sequence"/>
</dbReference>
<sequence length="157" mass="16976">MKKILILSILLTGCSTAYQPHALLGQQGFAETQLSQNHFRVTFKGNEKTSQERASDFALLRASELMIAGGCTNFKVLNSANENIGSLAFPQSHKVNAFSSSIENRILGNSDGSSKLYSPKSIIEVGCATEDTSAESKIYASASVNESIKHKYQIGIK</sequence>
<comment type="caution">
    <text evidence="2">The sequence shown here is derived from an EMBL/GenBank/DDBJ whole genome shotgun (WGS) entry which is preliminary data.</text>
</comment>
<keyword evidence="1" id="KW-0732">Signal</keyword>
<organism evidence="2 3">
    <name type="scientific">Acinetobacter modestus</name>
    <dbReference type="NCBI Taxonomy" id="1776740"/>
    <lineage>
        <taxon>Bacteria</taxon>
        <taxon>Pseudomonadati</taxon>
        <taxon>Pseudomonadota</taxon>
        <taxon>Gammaproteobacteria</taxon>
        <taxon>Moraxellales</taxon>
        <taxon>Moraxellaceae</taxon>
        <taxon>Acinetobacter</taxon>
    </lineage>
</organism>
<evidence type="ECO:0000256" key="1">
    <source>
        <dbReference type="SAM" id="SignalP"/>
    </source>
</evidence>
<feature type="chain" id="PRO_5046929729" description="Lipoprotein" evidence="1">
    <location>
        <begin position="18"/>
        <end position="157"/>
    </location>
</feature>
<protein>
    <recommendedName>
        <fullName evidence="4">Lipoprotein</fullName>
    </recommendedName>
</protein>
<evidence type="ECO:0008006" key="4">
    <source>
        <dbReference type="Google" id="ProtNLM"/>
    </source>
</evidence>
<dbReference type="EMBL" id="APOJ01000022">
    <property type="protein sequence ID" value="ENU27232.1"/>
    <property type="molecule type" value="Genomic_DNA"/>
</dbReference>